<accession>A0A0F9IC98</accession>
<dbReference type="PANTHER" id="PTHR30465:SF0">
    <property type="entry name" value="OLIGOPEPTIDE TRANSPORT SYSTEM PERMEASE PROTEIN APPB"/>
    <property type="match status" value="1"/>
</dbReference>
<name>A0A0F9IC98_9ZZZZ</name>
<evidence type="ECO:0000256" key="6">
    <source>
        <dbReference type="ARBA" id="ARBA00023136"/>
    </source>
</evidence>
<proteinExistence type="predicted"/>
<protein>
    <recommendedName>
        <fullName evidence="8">ABC transmembrane type-1 domain-containing protein</fullName>
    </recommendedName>
</protein>
<dbReference type="GO" id="GO:0005886">
    <property type="term" value="C:plasma membrane"/>
    <property type="evidence" value="ECO:0007669"/>
    <property type="project" value="UniProtKB-SubCell"/>
</dbReference>
<comment type="subcellular location">
    <subcellularLocation>
        <location evidence="1">Cell membrane</location>
        <topology evidence="1">Multi-pass membrane protein</topology>
    </subcellularLocation>
</comment>
<sequence length="335" mass="37220">MQGLASYIIRRLLWAPVILLAVSLVTFGLGRFGPGDPIQILQGQYRDPEVRERIADELGYNDNFFVQYGRYMENFVTGDLGTSLTYRGLPVEDVIFPRLWVTFQYNLLALVLIFAIGLPAGIWAALRQGTWTDPFIISVFLFFASVPVLVSIPVLQWLFAIEHDWWPFGLRGGWLPSGGWEVREFFGVEIGLLNKRIILPLIILTLPGIAGVARYMRAQVLEVLDEDYVRTARAKGLAEFTVVSRHIARNAMLPLATIMGFALVGLLGGSIFLETLLGIPGIGSYAFEAVFNRDYDSIMAIVLITSTAFVAANLLVDITYAFIDPRIRLGGGVGR</sequence>
<dbReference type="AlphaFoldDB" id="A0A0F9IC98"/>
<feature type="transmembrane region" description="Helical" evidence="7">
    <location>
        <begin position="12"/>
        <end position="32"/>
    </location>
</feature>
<feature type="transmembrane region" description="Helical" evidence="7">
    <location>
        <begin position="107"/>
        <end position="126"/>
    </location>
</feature>
<evidence type="ECO:0000256" key="2">
    <source>
        <dbReference type="ARBA" id="ARBA00022448"/>
    </source>
</evidence>
<evidence type="ECO:0000256" key="7">
    <source>
        <dbReference type="SAM" id="Phobius"/>
    </source>
</evidence>
<feature type="transmembrane region" description="Helical" evidence="7">
    <location>
        <begin position="255"/>
        <end position="277"/>
    </location>
</feature>
<keyword evidence="6 7" id="KW-0472">Membrane</keyword>
<dbReference type="InterPro" id="IPR035906">
    <property type="entry name" value="MetI-like_sf"/>
</dbReference>
<dbReference type="Pfam" id="PF19300">
    <property type="entry name" value="BPD_transp_1_N"/>
    <property type="match status" value="1"/>
</dbReference>
<feature type="transmembrane region" description="Helical" evidence="7">
    <location>
        <begin position="135"/>
        <end position="159"/>
    </location>
</feature>
<evidence type="ECO:0000256" key="1">
    <source>
        <dbReference type="ARBA" id="ARBA00004651"/>
    </source>
</evidence>
<evidence type="ECO:0000256" key="5">
    <source>
        <dbReference type="ARBA" id="ARBA00022989"/>
    </source>
</evidence>
<comment type="caution">
    <text evidence="9">The sequence shown here is derived from an EMBL/GenBank/DDBJ whole genome shotgun (WGS) entry which is preliminary data.</text>
</comment>
<dbReference type="SUPFAM" id="SSF161098">
    <property type="entry name" value="MetI-like"/>
    <property type="match status" value="1"/>
</dbReference>
<evidence type="ECO:0000259" key="8">
    <source>
        <dbReference type="PROSITE" id="PS50928"/>
    </source>
</evidence>
<keyword evidence="3" id="KW-1003">Cell membrane</keyword>
<dbReference type="InterPro" id="IPR045621">
    <property type="entry name" value="BPD_transp_1_N"/>
</dbReference>
<dbReference type="Gene3D" id="1.10.3720.10">
    <property type="entry name" value="MetI-like"/>
    <property type="match status" value="1"/>
</dbReference>
<keyword evidence="5 7" id="KW-1133">Transmembrane helix</keyword>
<organism evidence="9">
    <name type="scientific">marine sediment metagenome</name>
    <dbReference type="NCBI Taxonomy" id="412755"/>
    <lineage>
        <taxon>unclassified sequences</taxon>
        <taxon>metagenomes</taxon>
        <taxon>ecological metagenomes</taxon>
    </lineage>
</organism>
<dbReference type="EMBL" id="LAZR01014466">
    <property type="protein sequence ID" value="KKM17374.1"/>
    <property type="molecule type" value="Genomic_DNA"/>
</dbReference>
<feature type="transmembrane region" description="Helical" evidence="7">
    <location>
        <begin position="197"/>
        <end position="216"/>
    </location>
</feature>
<feature type="domain" description="ABC transmembrane type-1" evidence="8">
    <location>
        <begin position="99"/>
        <end position="316"/>
    </location>
</feature>
<dbReference type="CDD" id="cd06261">
    <property type="entry name" value="TM_PBP2"/>
    <property type="match status" value="1"/>
</dbReference>
<keyword evidence="2" id="KW-0813">Transport</keyword>
<dbReference type="GO" id="GO:0055085">
    <property type="term" value="P:transmembrane transport"/>
    <property type="evidence" value="ECO:0007669"/>
    <property type="project" value="InterPro"/>
</dbReference>
<dbReference type="Pfam" id="PF00528">
    <property type="entry name" value="BPD_transp_1"/>
    <property type="match status" value="1"/>
</dbReference>
<gene>
    <name evidence="9" type="ORF">LCGC14_1676410</name>
</gene>
<dbReference type="PANTHER" id="PTHR30465">
    <property type="entry name" value="INNER MEMBRANE ABC TRANSPORTER"/>
    <property type="match status" value="1"/>
</dbReference>
<dbReference type="PROSITE" id="PS50928">
    <property type="entry name" value="ABC_TM1"/>
    <property type="match status" value="1"/>
</dbReference>
<evidence type="ECO:0000313" key="9">
    <source>
        <dbReference type="EMBL" id="KKM17374.1"/>
    </source>
</evidence>
<evidence type="ECO:0000256" key="4">
    <source>
        <dbReference type="ARBA" id="ARBA00022692"/>
    </source>
</evidence>
<feature type="transmembrane region" description="Helical" evidence="7">
    <location>
        <begin position="297"/>
        <end position="323"/>
    </location>
</feature>
<dbReference type="InterPro" id="IPR000515">
    <property type="entry name" value="MetI-like"/>
</dbReference>
<reference evidence="9" key="1">
    <citation type="journal article" date="2015" name="Nature">
        <title>Complex archaea that bridge the gap between prokaryotes and eukaryotes.</title>
        <authorList>
            <person name="Spang A."/>
            <person name="Saw J.H."/>
            <person name="Jorgensen S.L."/>
            <person name="Zaremba-Niedzwiedzka K."/>
            <person name="Martijn J."/>
            <person name="Lind A.E."/>
            <person name="van Eijk R."/>
            <person name="Schleper C."/>
            <person name="Guy L."/>
            <person name="Ettema T.J."/>
        </authorList>
    </citation>
    <scope>NUCLEOTIDE SEQUENCE</scope>
</reference>
<evidence type="ECO:0000256" key="3">
    <source>
        <dbReference type="ARBA" id="ARBA00022475"/>
    </source>
</evidence>
<keyword evidence="4 7" id="KW-0812">Transmembrane</keyword>